<name>D3SVY1_NATMM</name>
<evidence type="ECO:0000313" key="2">
    <source>
        <dbReference type="EMBL" id="ADD05642.1"/>
    </source>
</evidence>
<feature type="region of interest" description="Disordered" evidence="1">
    <location>
        <begin position="363"/>
        <end position="389"/>
    </location>
</feature>
<dbReference type="AlphaFoldDB" id="D3SVY1"/>
<dbReference type="PaxDb" id="547559-Nmag_2073"/>
<gene>
    <name evidence="2" type="ordered locus">Nmag_2073</name>
</gene>
<dbReference type="Proteomes" id="UP000001879">
    <property type="component" value="Chromosome"/>
</dbReference>
<accession>D3SVY1</accession>
<dbReference type="KEGG" id="nmg:Nmag_2073"/>
<reference evidence="3" key="1">
    <citation type="submission" date="2010-02" db="EMBL/GenBank/DDBJ databases">
        <title>Complete sequence of chromosome of Natrialba magadii ATCC 43099.</title>
        <authorList>
            <consortium name="US DOE Joint Genome Institute"/>
            <person name="Lucas S."/>
            <person name="Copeland A."/>
            <person name="Lapidus A."/>
            <person name="Cheng J.-F."/>
            <person name="Bruce D."/>
            <person name="Goodwin L."/>
            <person name="Pitluck S."/>
            <person name="Davenport K."/>
            <person name="Saunders E."/>
            <person name="Detter J.C."/>
            <person name="Han C."/>
            <person name="Tapia R."/>
            <person name="Land M."/>
            <person name="Hauser L."/>
            <person name="Kyrpides N."/>
            <person name="Mikhailova N."/>
            <person name="De Castro R.E."/>
            <person name="Maupin-Furlow J.A."/>
            <person name="Woyke T."/>
        </authorList>
    </citation>
    <scope>NUCLEOTIDE SEQUENCE [LARGE SCALE GENOMIC DNA]</scope>
    <source>
        <strain evidence="3">ATCC 43099 / DSM 3394 / CCM 3739 / CIP 104546 / IAM 13178 / JCM 8861 / NBRC 102185 / NCIMB 2190 / MS3</strain>
    </source>
</reference>
<feature type="compositionally biased region" description="Polar residues" evidence="1">
    <location>
        <begin position="363"/>
        <end position="373"/>
    </location>
</feature>
<sequence length="389" mass="43228">MYPEDIAYSMAKDTNTINRRTILRNVSVGTAIVGVATSTVSANSGVGKDKVETSEQDSHLSCTSWEHHSDFCPESTKTRDLTATSMSDCEESWVEFNCINDQEHRRECCYDPHQLEYDSDSIVASGVTEVHGELTTSVARETEWRSPYEDDPVESYWMAQFNLVTLAETRNESGSLVCFVDESELNINRSGNGQLRTFIQDDNREDENWVGGSGDLDKSSEYDIGDYGEEILTFALGEIPGGFGTGWSAGEMLGSMYNMYTDEYEFDDTISLAYNWDDNSPCSNQAESTAHWLRFEVTNMDGGDEATLSVSDETNIDGPTMETDITMPVSAPSADPDTLREMSDAELQEQNMSAATVKEIRESPQNYGVSSESIESEHPETLIFLGETE</sequence>
<protein>
    <submittedName>
        <fullName evidence="2">Uncharacterized protein</fullName>
    </submittedName>
</protein>
<dbReference type="EMBL" id="CP001932">
    <property type="protein sequence ID" value="ADD05642.1"/>
    <property type="molecule type" value="Genomic_DNA"/>
</dbReference>
<organism evidence="2 3">
    <name type="scientific">Natrialba magadii (strain ATCC 43099 / DSM 3394 / CCM 3739 / CIP 104546 / IAM 13178 / JCM 8861 / NBRC 102185 / NCIMB 2190 / MS3)</name>
    <name type="common">Natronobacterium magadii</name>
    <dbReference type="NCBI Taxonomy" id="547559"/>
    <lineage>
        <taxon>Archaea</taxon>
        <taxon>Methanobacteriati</taxon>
        <taxon>Methanobacteriota</taxon>
        <taxon>Stenosarchaea group</taxon>
        <taxon>Halobacteria</taxon>
        <taxon>Halobacteriales</taxon>
        <taxon>Natrialbaceae</taxon>
        <taxon>Natrialba</taxon>
    </lineage>
</organism>
<proteinExistence type="predicted"/>
<keyword evidence="3" id="KW-1185">Reference proteome</keyword>
<evidence type="ECO:0000256" key="1">
    <source>
        <dbReference type="SAM" id="MobiDB-lite"/>
    </source>
</evidence>
<reference evidence="2 3" key="2">
    <citation type="journal article" date="2012" name="BMC Genomics">
        <title>A comparative genomics perspective on the genetic content of the alkaliphilic haloarchaeon Natrialba magadii ATCC 43099T.</title>
        <authorList>
            <person name="Siddaramappa S."/>
            <person name="Challacombe J.F."/>
            <person name="Decastro R.E."/>
            <person name="Pfeiffer F."/>
            <person name="Sastre D.E."/>
            <person name="Gimenez M.I."/>
            <person name="Paggi R.A."/>
            <person name="Detter J.C."/>
            <person name="Davenport K.W."/>
            <person name="Goodwin L.A."/>
            <person name="Kyrpides N."/>
            <person name="Tapia R."/>
            <person name="Pitluck S."/>
            <person name="Lucas S."/>
            <person name="Woyke T."/>
            <person name="Maupin-Furlow J.A."/>
        </authorList>
    </citation>
    <scope>NUCLEOTIDE SEQUENCE [LARGE SCALE GENOMIC DNA]</scope>
    <source>
        <strain evidence="3">ATCC 43099 / DSM 3394 / CCM 3739 / CIP 104546 / IAM 13178 / JCM 8861 / NBRC 102185 / NCIMB 2190 / MS3</strain>
    </source>
</reference>
<evidence type="ECO:0000313" key="3">
    <source>
        <dbReference type="Proteomes" id="UP000001879"/>
    </source>
</evidence>
<dbReference type="HOGENOM" id="CLU_709067_0_0_2"/>